<dbReference type="EMBL" id="BFEA01000514">
    <property type="protein sequence ID" value="GBG85319.1"/>
    <property type="molecule type" value="Genomic_DNA"/>
</dbReference>
<proteinExistence type="predicted"/>
<evidence type="ECO:0000313" key="2">
    <source>
        <dbReference type="Proteomes" id="UP000265515"/>
    </source>
</evidence>
<gene>
    <name evidence="1" type="ORF">CBR_g39886</name>
</gene>
<reference evidence="1 2" key="1">
    <citation type="journal article" date="2018" name="Cell">
        <title>The Chara Genome: Secondary Complexity and Implications for Plant Terrestrialization.</title>
        <authorList>
            <person name="Nishiyama T."/>
            <person name="Sakayama H."/>
            <person name="Vries J.D."/>
            <person name="Buschmann H."/>
            <person name="Saint-Marcoux D."/>
            <person name="Ullrich K.K."/>
            <person name="Haas F.B."/>
            <person name="Vanderstraeten L."/>
            <person name="Becker D."/>
            <person name="Lang D."/>
            <person name="Vosolsobe S."/>
            <person name="Rombauts S."/>
            <person name="Wilhelmsson P.K.I."/>
            <person name="Janitza P."/>
            <person name="Kern R."/>
            <person name="Heyl A."/>
            <person name="Rumpler F."/>
            <person name="Villalobos L.I.A.C."/>
            <person name="Clay J.M."/>
            <person name="Skokan R."/>
            <person name="Toyoda A."/>
            <person name="Suzuki Y."/>
            <person name="Kagoshima H."/>
            <person name="Schijlen E."/>
            <person name="Tajeshwar N."/>
            <person name="Catarino B."/>
            <person name="Hetherington A.J."/>
            <person name="Saltykova A."/>
            <person name="Bonnot C."/>
            <person name="Breuninger H."/>
            <person name="Symeonidi A."/>
            <person name="Radhakrishnan G.V."/>
            <person name="Van Nieuwerburgh F."/>
            <person name="Deforce D."/>
            <person name="Chang C."/>
            <person name="Karol K.G."/>
            <person name="Hedrich R."/>
            <person name="Ulvskov P."/>
            <person name="Glockner G."/>
            <person name="Delwiche C.F."/>
            <person name="Petrasek J."/>
            <person name="Van de Peer Y."/>
            <person name="Friml J."/>
            <person name="Beilby M."/>
            <person name="Dolan L."/>
            <person name="Kohara Y."/>
            <person name="Sugano S."/>
            <person name="Fujiyama A."/>
            <person name="Delaux P.-M."/>
            <person name="Quint M."/>
            <person name="TheiBen G."/>
            <person name="Hagemann M."/>
            <person name="Harholt J."/>
            <person name="Dunand C."/>
            <person name="Zachgo S."/>
            <person name="Langdale J."/>
            <person name="Maumus F."/>
            <person name="Straeten D.V.D."/>
            <person name="Gould S.B."/>
            <person name="Rensing S.A."/>
        </authorList>
    </citation>
    <scope>NUCLEOTIDE SEQUENCE [LARGE SCALE GENOMIC DNA]</scope>
    <source>
        <strain evidence="1 2">S276</strain>
    </source>
</reference>
<sequence>MIIHFRNFAELPTASSEISGSLSWHAELADSELPWHAEPADGEPRWHSSTQEALLLTVPRTVAEQAVVLTGTFDHDWSDGALGWWAESADIQLSWHFMQEALLLSVWAPLQTWLLR</sequence>
<organism evidence="1 2">
    <name type="scientific">Chara braunii</name>
    <name type="common">Braun's stonewort</name>
    <dbReference type="NCBI Taxonomy" id="69332"/>
    <lineage>
        <taxon>Eukaryota</taxon>
        <taxon>Viridiplantae</taxon>
        <taxon>Streptophyta</taxon>
        <taxon>Charophyceae</taxon>
        <taxon>Charales</taxon>
        <taxon>Characeae</taxon>
        <taxon>Chara</taxon>
    </lineage>
</organism>
<evidence type="ECO:0000313" key="1">
    <source>
        <dbReference type="EMBL" id="GBG85319.1"/>
    </source>
</evidence>
<protein>
    <submittedName>
        <fullName evidence="1">Uncharacterized protein</fullName>
    </submittedName>
</protein>
<keyword evidence="2" id="KW-1185">Reference proteome</keyword>
<dbReference type="Proteomes" id="UP000265515">
    <property type="component" value="Unassembled WGS sequence"/>
</dbReference>
<accession>A0A388LST3</accession>
<dbReference type="AlphaFoldDB" id="A0A388LST3"/>
<name>A0A388LST3_CHABU</name>
<dbReference type="Gramene" id="GBG85319">
    <property type="protein sequence ID" value="GBG85319"/>
    <property type="gene ID" value="CBR_g39886"/>
</dbReference>
<comment type="caution">
    <text evidence="1">The sequence shown here is derived from an EMBL/GenBank/DDBJ whole genome shotgun (WGS) entry which is preliminary data.</text>
</comment>